<evidence type="ECO:0008006" key="8">
    <source>
        <dbReference type="Google" id="ProtNLM"/>
    </source>
</evidence>
<dbReference type="InterPro" id="IPR000160">
    <property type="entry name" value="GGDEF_dom"/>
</dbReference>
<dbReference type="Gene3D" id="3.30.70.270">
    <property type="match status" value="1"/>
</dbReference>
<dbReference type="PROSITE" id="PS50113">
    <property type="entry name" value="PAC"/>
    <property type="match status" value="1"/>
</dbReference>
<dbReference type="Pfam" id="PF08447">
    <property type="entry name" value="PAS_3"/>
    <property type="match status" value="1"/>
</dbReference>
<dbReference type="SUPFAM" id="SSF55073">
    <property type="entry name" value="Nucleotide cyclase"/>
    <property type="match status" value="1"/>
</dbReference>
<dbReference type="Pfam" id="PF00563">
    <property type="entry name" value="EAL"/>
    <property type="match status" value="1"/>
</dbReference>
<dbReference type="Proteomes" id="UP000242205">
    <property type="component" value="Chromosome"/>
</dbReference>
<dbReference type="Pfam" id="PF00990">
    <property type="entry name" value="GGDEF"/>
    <property type="match status" value="1"/>
</dbReference>
<keyword evidence="7" id="KW-1185">Reference proteome</keyword>
<evidence type="ECO:0000313" key="6">
    <source>
        <dbReference type="EMBL" id="AUN96259.1"/>
    </source>
</evidence>
<dbReference type="NCBIfam" id="TIGR00254">
    <property type="entry name" value="GGDEF"/>
    <property type="match status" value="1"/>
</dbReference>
<dbReference type="InterPro" id="IPR000700">
    <property type="entry name" value="PAS-assoc_C"/>
</dbReference>
<reference evidence="6 7" key="1">
    <citation type="submission" date="2018-01" db="EMBL/GenBank/DDBJ databases">
        <authorList>
            <person name="Fu G.-Y."/>
        </authorList>
    </citation>
    <scope>NUCLEOTIDE SEQUENCE [LARGE SCALE GENOMIC DNA]</scope>
    <source>
        <strain evidence="6 7">SY39</strain>
    </source>
</reference>
<evidence type="ECO:0000259" key="5">
    <source>
        <dbReference type="PROSITE" id="PS50887"/>
    </source>
</evidence>
<evidence type="ECO:0000259" key="2">
    <source>
        <dbReference type="PROSITE" id="PS50112"/>
    </source>
</evidence>
<evidence type="ECO:0000256" key="1">
    <source>
        <dbReference type="ARBA" id="ARBA00051114"/>
    </source>
</evidence>
<dbReference type="Gene3D" id="2.10.70.100">
    <property type="match status" value="1"/>
</dbReference>
<dbReference type="SUPFAM" id="SSF55785">
    <property type="entry name" value="PYP-like sensor domain (PAS domain)"/>
    <property type="match status" value="2"/>
</dbReference>
<dbReference type="EMBL" id="CP025682">
    <property type="protein sequence ID" value="AUN96259.1"/>
    <property type="molecule type" value="Genomic_DNA"/>
</dbReference>
<dbReference type="PROSITE" id="PS50112">
    <property type="entry name" value="PAS"/>
    <property type="match status" value="1"/>
</dbReference>
<feature type="domain" description="PAC" evidence="3">
    <location>
        <begin position="94"/>
        <end position="158"/>
    </location>
</feature>
<dbReference type="SMART" id="SM00052">
    <property type="entry name" value="EAL"/>
    <property type="match status" value="1"/>
</dbReference>
<gene>
    <name evidence="6" type="ORF">C0099_15710</name>
</gene>
<comment type="catalytic activity">
    <reaction evidence="1">
        <text>3',3'-c-di-GMP + H2O = 5'-phosphoguanylyl(3'-&gt;5')guanosine + H(+)</text>
        <dbReference type="Rhea" id="RHEA:24902"/>
        <dbReference type="ChEBI" id="CHEBI:15377"/>
        <dbReference type="ChEBI" id="CHEBI:15378"/>
        <dbReference type="ChEBI" id="CHEBI:58754"/>
        <dbReference type="ChEBI" id="CHEBI:58805"/>
        <dbReference type="EC" id="3.1.4.52"/>
    </reaction>
    <physiologicalReaction direction="left-to-right" evidence="1">
        <dbReference type="Rhea" id="RHEA:24903"/>
    </physiologicalReaction>
</comment>
<dbReference type="InterPro" id="IPR013655">
    <property type="entry name" value="PAS_fold_3"/>
</dbReference>
<feature type="domain" description="GGDEF" evidence="5">
    <location>
        <begin position="321"/>
        <end position="454"/>
    </location>
</feature>
<dbReference type="InterPro" id="IPR035965">
    <property type="entry name" value="PAS-like_dom_sf"/>
</dbReference>
<dbReference type="InterPro" id="IPR000014">
    <property type="entry name" value="PAS"/>
</dbReference>
<dbReference type="InterPro" id="IPR035919">
    <property type="entry name" value="EAL_sf"/>
</dbReference>
<dbReference type="InterPro" id="IPR043128">
    <property type="entry name" value="Rev_trsase/Diguanyl_cyclase"/>
</dbReference>
<dbReference type="GO" id="GO:0071732">
    <property type="term" value="P:cellular response to nitric oxide"/>
    <property type="evidence" value="ECO:0007669"/>
    <property type="project" value="UniProtKB-ARBA"/>
</dbReference>
<dbReference type="CDD" id="cd01949">
    <property type="entry name" value="GGDEF"/>
    <property type="match status" value="1"/>
</dbReference>
<dbReference type="InterPro" id="IPR052155">
    <property type="entry name" value="Biofilm_reg_signaling"/>
</dbReference>
<name>A0A2I6SAI2_9RHOO</name>
<dbReference type="KEGG" id="atw:C0099_15710"/>
<accession>A0A2I6SAI2</accession>
<dbReference type="RefSeq" id="WP_102248300.1">
    <property type="nucleotide sequence ID" value="NZ_CP025682.1"/>
</dbReference>
<feature type="domain" description="PAS" evidence="2">
    <location>
        <begin position="52"/>
        <end position="104"/>
    </location>
</feature>
<protein>
    <recommendedName>
        <fullName evidence="8">GGDEF domain-containing protein</fullName>
    </recommendedName>
</protein>
<evidence type="ECO:0000259" key="4">
    <source>
        <dbReference type="PROSITE" id="PS50883"/>
    </source>
</evidence>
<dbReference type="Gene3D" id="3.30.450.20">
    <property type="entry name" value="PAS domain"/>
    <property type="match status" value="2"/>
</dbReference>
<dbReference type="Gene3D" id="3.20.20.450">
    <property type="entry name" value="EAL domain"/>
    <property type="match status" value="1"/>
</dbReference>
<sequence length="718" mass="79731">MHRALEDPDDKPGRVADAPLAPVGVPLTAISEQLAARPVTESSHLVGAWAHDLTADRVIWSETFRAMLDIPRTEMPSLEGFVARVHPADRDSVLDHLRRVLDGEDGAGFCFRIERSGGCAHFEARMVIDRDREGRPTRAHGTIQDITERRVAEEELHRKSTYLNAILDHLPQAISVFDAQLRLQCWNGRFAEVIGVPPQMLTYNARFEDIYRVPAERGEFGPGDPDELVEQRRRLAASFEPLLFERTRTDGRTLLIAREPLYIDGRVGGLVTTYTDISERKRIEAEVRHLAHHDALTGLANRCLLDARLQQAIADARRGRQQLAVLFLDLDRFKNINDSLGHHVGDALLVQVADRLRAEMRETDTVARLGGDEFVIALQGIGGASDVARMTETLLERLSASYIVDGTELHATPSIGISLFPADGLDANTLLRNADAAMYHAKALGRANYQFFTDALNQSTTARLELENRLRRAIGSDEFELWYQPLLDASGTTLNGFEALLRWRSDSETLHLPSTFIPIAEDTGMIVELGRWVLREACIQAKRWSEFGPGRPRISVNLSARQLRDVRFADSVADILAETGLEPSMLELEITESSVMDRPDEAVALLHRLKQLGVGIAIDDFGTGYSSLSYLKMFPLDRLKIDGSFVCDIDNDPNDSAIVSAAVSLAHNLGLPVVAEGVETAAQALHLARLGCDELQGFHFSRPMPALEADAMLRMQSW</sequence>
<dbReference type="AlphaFoldDB" id="A0A2I6SAI2"/>
<dbReference type="FunFam" id="3.20.20.450:FF:000001">
    <property type="entry name" value="Cyclic di-GMP phosphodiesterase yahA"/>
    <property type="match status" value="1"/>
</dbReference>
<evidence type="ECO:0000313" key="7">
    <source>
        <dbReference type="Proteomes" id="UP000242205"/>
    </source>
</evidence>
<dbReference type="PROSITE" id="PS50883">
    <property type="entry name" value="EAL"/>
    <property type="match status" value="1"/>
</dbReference>
<dbReference type="CDD" id="cd01948">
    <property type="entry name" value="EAL"/>
    <property type="match status" value="1"/>
</dbReference>
<organism evidence="6 7">
    <name type="scientific">Pseudazoarcus pumilus</name>
    <dbReference type="NCBI Taxonomy" id="2067960"/>
    <lineage>
        <taxon>Bacteria</taxon>
        <taxon>Pseudomonadati</taxon>
        <taxon>Pseudomonadota</taxon>
        <taxon>Betaproteobacteria</taxon>
        <taxon>Rhodocyclales</taxon>
        <taxon>Zoogloeaceae</taxon>
        <taxon>Pseudazoarcus</taxon>
    </lineage>
</organism>
<dbReference type="PROSITE" id="PS50887">
    <property type="entry name" value="GGDEF"/>
    <property type="match status" value="1"/>
</dbReference>
<dbReference type="PANTHER" id="PTHR44757">
    <property type="entry name" value="DIGUANYLATE CYCLASE DGCP"/>
    <property type="match status" value="1"/>
</dbReference>
<dbReference type="PANTHER" id="PTHR44757:SF2">
    <property type="entry name" value="BIOFILM ARCHITECTURE MAINTENANCE PROTEIN MBAA"/>
    <property type="match status" value="1"/>
</dbReference>
<dbReference type="SMART" id="SM00267">
    <property type="entry name" value="GGDEF"/>
    <property type="match status" value="1"/>
</dbReference>
<dbReference type="InterPro" id="IPR001633">
    <property type="entry name" value="EAL_dom"/>
</dbReference>
<dbReference type="SUPFAM" id="SSF141868">
    <property type="entry name" value="EAL domain-like"/>
    <property type="match status" value="1"/>
</dbReference>
<proteinExistence type="predicted"/>
<dbReference type="GO" id="GO:0071111">
    <property type="term" value="F:cyclic-guanylate-specific phosphodiesterase activity"/>
    <property type="evidence" value="ECO:0007669"/>
    <property type="project" value="UniProtKB-EC"/>
</dbReference>
<feature type="domain" description="EAL" evidence="4">
    <location>
        <begin position="463"/>
        <end position="717"/>
    </location>
</feature>
<dbReference type="Pfam" id="PF12860">
    <property type="entry name" value="PAS_7"/>
    <property type="match status" value="1"/>
</dbReference>
<dbReference type="OrthoDB" id="9813903at2"/>
<dbReference type="InterPro" id="IPR029787">
    <property type="entry name" value="Nucleotide_cyclase"/>
</dbReference>
<dbReference type="CDD" id="cd00130">
    <property type="entry name" value="PAS"/>
    <property type="match status" value="1"/>
</dbReference>
<dbReference type="FunFam" id="3.30.70.270:FF:000001">
    <property type="entry name" value="Diguanylate cyclase domain protein"/>
    <property type="match status" value="1"/>
</dbReference>
<evidence type="ECO:0000259" key="3">
    <source>
        <dbReference type="PROSITE" id="PS50113"/>
    </source>
</evidence>